<proteinExistence type="predicted"/>
<sequence>MKPSKYTVLLIPDNESDGKSFSFDRSWLFLITVIIISLFSIIIFAGYFFIPKSIEYQKMKEDYNKLAMERVKVMGLFHDLQRLQQMDELLRKNLGSEVDLSSFENGLDSLSEASIINNHNNQYSTNQISNIPTKAPIDGYITQRMIIRPHIWKSNHYGIDISVKEGAPVVASASGVVIFSGWSTDLGNMVIIYHGNDYFTFYGHNQVNLVDKRDMVNRGDVISLAGNTGISSGPHLHFEVWEGSNPLDPLNFFPEYNEKNLSVE</sequence>
<protein>
    <recommendedName>
        <fullName evidence="2">M23ase beta-sheet core domain-containing protein</fullName>
    </recommendedName>
</protein>
<dbReference type="SUPFAM" id="SSF51261">
    <property type="entry name" value="Duplicated hybrid motif"/>
    <property type="match status" value="1"/>
</dbReference>
<keyword evidence="1" id="KW-0812">Transmembrane</keyword>
<dbReference type="EMBL" id="UINC01002343">
    <property type="protein sequence ID" value="SUZ95649.1"/>
    <property type="molecule type" value="Genomic_DNA"/>
</dbReference>
<gene>
    <name evidence="3" type="ORF">METZ01_LOCUS48503</name>
</gene>
<dbReference type="Gene3D" id="2.70.70.10">
    <property type="entry name" value="Glucose Permease (Domain IIA)"/>
    <property type="match status" value="1"/>
</dbReference>
<dbReference type="GO" id="GO:0004222">
    <property type="term" value="F:metalloendopeptidase activity"/>
    <property type="evidence" value="ECO:0007669"/>
    <property type="project" value="TreeGrafter"/>
</dbReference>
<accession>A0A381RX26</accession>
<reference evidence="3" key="1">
    <citation type="submission" date="2018-05" db="EMBL/GenBank/DDBJ databases">
        <authorList>
            <person name="Lanie J.A."/>
            <person name="Ng W.-L."/>
            <person name="Kazmierczak K.M."/>
            <person name="Andrzejewski T.M."/>
            <person name="Davidsen T.M."/>
            <person name="Wayne K.J."/>
            <person name="Tettelin H."/>
            <person name="Glass J.I."/>
            <person name="Rusch D."/>
            <person name="Podicherti R."/>
            <person name="Tsui H.-C.T."/>
            <person name="Winkler M.E."/>
        </authorList>
    </citation>
    <scope>NUCLEOTIDE SEQUENCE</scope>
</reference>
<name>A0A381RX26_9ZZZZ</name>
<dbReference type="InterPro" id="IPR016047">
    <property type="entry name" value="M23ase_b-sheet_dom"/>
</dbReference>
<dbReference type="AlphaFoldDB" id="A0A381RX26"/>
<feature type="domain" description="M23ase beta-sheet core" evidence="2">
    <location>
        <begin position="155"/>
        <end position="249"/>
    </location>
</feature>
<dbReference type="PANTHER" id="PTHR21666">
    <property type="entry name" value="PEPTIDASE-RELATED"/>
    <property type="match status" value="1"/>
</dbReference>
<keyword evidence="1" id="KW-1133">Transmembrane helix</keyword>
<organism evidence="3">
    <name type="scientific">marine metagenome</name>
    <dbReference type="NCBI Taxonomy" id="408172"/>
    <lineage>
        <taxon>unclassified sequences</taxon>
        <taxon>metagenomes</taxon>
        <taxon>ecological metagenomes</taxon>
    </lineage>
</organism>
<dbReference type="InterPro" id="IPR050570">
    <property type="entry name" value="Cell_wall_metabolism_enzyme"/>
</dbReference>
<dbReference type="CDD" id="cd12797">
    <property type="entry name" value="M23_peptidase"/>
    <property type="match status" value="1"/>
</dbReference>
<evidence type="ECO:0000256" key="1">
    <source>
        <dbReference type="SAM" id="Phobius"/>
    </source>
</evidence>
<keyword evidence="1" id="KW-0472">Membrane</keyword>
<dbReference type="PANTHER" id="PTHR21666:SF270">
    <property type="entry name" value="MUREIN HYDROLASE ACTIVATOR ENVC"/>
    <property type="match status" value="1"/>
</dbReference>
<dbReference type="Pfam" id="PF01551">
    <property type="entry name" value="Peptidase_M23"/>
    <property type="match status" value="1"/>
</dbReference>
<evidence type="ECO:0000313" key="3">
    <source>
        <dbReference type="EMBL" id="SUZ95649.1"/>
    </source>
</evidence>
<dbReference type="InterPro" id="IPR011055">
    <property type="entry name" value="Dup_hybrid_motif"/>
</dbReference>
<feature type="transmembrane region" description="Helical" evidence="1">
    <location>
        <begin position="27"/>
        <end position="50"/>
    </location>
</feature>
<evidence type="ECO:0000259" key="2">
    <source>
        <dbReference type="Pfam" id="PF01551"/>
    </source>
</evidence>